<protein>
    <submittedName>
        <fullName evidence="2">Uncharacterized protein</fullName>
    </submittedName>
</protein>
<dbReference type="GO" id="GO:0005634">
    <property type="term" value="C:nucleus"/>
    <property type="evidence" value="ECO:0007669"/>
    <property type="project" value="TreeGrafter"/>
</dbReference>
<dbReference type="InterPro" id="IPR026680">
    <property type="entry name" value="CCDC137"/>
</dbReference>
<feature type="compositionally biased region" description="Basic residues" evidence="1">
    <location>
        <begin position="16"/>
        <end position="28"/>
    </location>
</feature>
<evidence type="ECO:0000313" key="3">
    <source>
        <dbReference type="Proteomes" id="UP001162162"/>
    </source>
</evidence>
<dbReference type="AlphaFoldDB" id="A0AAV8Z6I9"/>
<sequence>MQKDDTPKLTKSQKWQLKKKEKKMKKSSKVNEFEKYQDQVKFGEIVHAPPTLVAPKKVEKSQNAPRPGKKNLLLKSIIDKENASSRRPPIKNGDVLHKTLHKGIDKKRKKTRFAQLVTATIGNATEGDYQCLQIS</sequence>
<feature type="region of interest" description="Disordered" evidence="1">
    <location>
        <begin position="1"/>
        <end position="29"/>
    </location>
</feature>
<dbReference type="PANTHER" id="PTHR21838:SF2">
    <property type="entry name" value="COILED-COIL DOMAIN-CONTAINING PROTEIN 137"/>
    <property type="match status" value="1"/>
</dbReference>
<evidence type="ECO:0000313" key="2">
    <source>
        <dbReference type="EMBL" id="KAJ8959027.1"/>
    </source>
</evidence>
<organism evidence="2 3">
    <name type="scientific">Aromia moschata</name>
    <dbReference type="NCBI Taxonomy" id="1265417"/>
    <lineage>
        <taxon>Eukaryota</taxon>
        <taxon>Metazoa</taxon>
        <taxon>Ecdysozoa</taxon>
        <taxon>Arthropoda</taxon>
        <taxon>Hexapoda</taxon>
        <taxon>Insecta</taxon>
        <taxon>Pterygota</taxon>
        <taxon>Neoptera</taxon>
        <taxon>Endopterygota</taxon>
        <taxon>Coleoptera</taxon>
        <taxon>Polyphaga</taxon>
        <taxon>Cucujiformia</taxon>
        <taxon>Chrysomeloidea</taxon>
        <taxon>Cerambycidae</taxon>
        <taxon>Cerambycinae</taxon>
        <taxon>Callichromatini</taxon>
        <taxon>Aromia</taxon>
    </lineage>
</organism>
<keyword evidence="3" id="KW-1185">Reference proteome</keyword>
<name>A0AAV8Z6I9_9CUCU</name>
<gene>
    <name evidence="2" type="ORF">NQ318_022281</name>
</gene>
<comment type="caution">
    <text evidence="2">The sequence shown here is derived from an EMBL/GenBank/DDBJ whole genome shotgun (WGS) entry which is preliminary data.</text>
</comment>
<accession>A0AAV8Z6I9</accession>
<proteinExistence type="predicted"/>
<dbReference type="Proteomes" id="UP001162162">
    <property type="component" value="Unassembled WGS sequence"/>
</dbReference>
<dbReference type="EMBL" id="JAPWTK010000014">
    <property type="protein sequence ID" value="KAJ8959027.1"/>
    <property type="molecule type" value="Genomic_DNA"/>
</dbReference>
<reference evidence="2" key="1">
    <citation type="journal article" date="2023" name="Insect Mol. Biol.">
        <title>Genome sequencing provides insights into the evolution of gene families encoding plant cell wall-degrading enzymes in longhorned beetles.</title>
        <authorList>
            <person name="Shin N.R."/>
            <person name="Okamura Y."/>
            <person name="Kirsch R."/>
            <person name="Pauchet Y."/>
        </authorList>
    </citation>
    <scope>NUCLEOTIDE SEQUENCE</scope>
    <source>
        <strain evidence="2">AMC_N1</strain>
    </source>
</reference>
<dbReference type="PANTHER" id="PTHR21838">
    <property type="entry name" value="COILED-COIL DOMAIN-CONTAINING PROTEIN 137"/>
    <property type="match status" value="1"/>
</dbReference>
<evidence type="ECO:0000256" key="1">
    <source>
        <dbReference type="SAM" id="MobiDB-lite"/>
    </source>
</evidence>